<evidence type="ECO:0000256" key="4">
    <source>
        <dbReference type="ARBA" id="ARBA00022807"/>
    </source>
</evidence>
<keyword evidence="3" id="KW-0378">Hydrolase</keyword>
<accession>A0A645GKG5</accession>
<evidence type="ECO:0000259" key="5">
    <source>
        <dbReference type="PROSITE" id="PS51935"/>
    </source>
</evidence>
<dbReference type="InterPro" id="IPR000064">
    <property type="entry name" value="NLP_P60_dom"/>
</dbReference>
<dbReference type="GO" id="GO:0006508">
    <property type="term" value="P:proteolysis"/>
    <property type="evidence" value="ECO:0007669"/>
    <property type="project" value="UniProtKB-KW"/>
</dbReference>
<name>A0A645GKG5_9ZZZZ</name>
<gene>
    <name evidence="6" type="ORF">SDC9_174643</name>
</gene>
<dbReference type="InterPro" id="IPR038765">
    <property type="entry name" value="Papain-like_cys_pep_sf"/>
</dbReference>
<evidence type="ECO:0000256" key="1">
    <source>
        <dbReference type="ARBA" id="ARBA00007074"/>
    </source>
</evidence>
<dbReference type="GO" id="GO:0008234">
    <property type="term" value="F:cysteine-type peptidase activity"/>
    <property type="evidence" value="ECO:0007669"/>
    <property type="project" value="UniProtKB-KW"/>
</dbReference>
<sequence>MKTHTDVDMTFDPVLQIFPVEINGANILKIATMYLNAPYLWGGKSLLGIDCSGLVQVVFSICGIQLPRDASQQVEKGDLVNFLGEAQQGDLAFFDNEAGNITHVGILLDATRIIHASGWVKIEKIDNHGIISSQTGEYTHKLKVIKRLINSR</sequence>
<dbReference type="PANTHER" id="PTHR47053:SF1">
    <property type="entry name" value="MUREIN DD-ENDOPEPTIDASE MEPH-RELATED"/>
    <property type="match status" value="1"/>
</dbReference>
<dbReference type="InterPro" id="IPR051202">
    <property type="entry name" value="Peptidase_C40"/>
</dbReference>
<dbReference type="PANTHER" id="PTHR47053">
    <property type="entry name" value="MUREIN DD-ENDOPEPTIDASE MEPH-RELATED"/>
    <property type="match status" value="1"/>
</dbReference>
<proteinExistence type="inferred from homology"/>
<comment type="similarity">
    <text evidence="1">Belongs to the peptidase C40 family.</text>
</comment>
<comment type="caution">
    <text evidence="6">The sequence shown here is derived from an EMBL/GenBank/DDBJ whole genome shotgun (WGS) entry which is preliminary data.</text>
</comment>
<dbReference type="Pfam" id="PF00877">
    <property type="entry name" value="NLPC_P60"/>
    <property type="match status" value="1"/>
</dbReference>
<dbReference type="EMBL" id="VSSQ01077021">
    <property type="protein sequence ID" value="MPN27215.1"/>
    <property type="molecule type" value="Genomic_DNA"/>
</dbReference>
<keyword evidence="2" id="KW-0645">Protease</keyword>
<keyword evidence="4" id="KW-0788">Thiol protease</keyword>
<evidence type="ECO:0000313" key="6">
    <source>
        <dbReference type="EMBL" id="MPN27215.1"/>
    </source>
</evidence>
<evidence type="ECO:0000256" key="3">
    <source>
        <dbReference type="ARBA" id="ARBA00022801"/>
    </source>
</evidence>
<reference evidence="6" key="1">
    <citation type="submission" date="2019-08" db="EMBL/GenBank/DDBJ databases">
        <authorList>
            <person name="Kucharzyk K."/>
            <person name="Murdoch R.W."/>
            <person name="Higgins S."/>
            <person name="Loffler F."/>
        </authorList>
    </citation>
    <scope>NUCLEOTIDE SEQUENCE</scope>
</reference>
<dbReference type="PROSITE" id="PS51935">
    <property type="entry name" value="NLPC_P60"/>
    <property type="match status" value="1"/>
</dbReference>
<evidence type="ECO:0000256" key="2">
    <source>
        <dbReference type="ARBA" id="ARBA00022670"/>
    </source>
</evidence>
<protein>
    <recommendedName>
        <fullName evidence="5">NlpC/P60 domain-containing protein</fullName>
    </recommendedName>
</protein>
<dbReference type="Gene3D" id="3.90.1720.10">
    <property type="entry name" value="endopeptidase domain like (from Nostoc punctiforme)"/>
    <property type="match status" value="1"/>
</dbReference>
<feature type="domain" description="NlpC/P60" evidence="5">
    <location>
        <begin position="21"/>
        <end position="149"/>
    </location>
</feature>
<dbReference type="AlphaFoldDB" id="A0A645GKG5"/>
<organism evidence="6">
    <name type="scientific">bioreactor metagenome</name>
    <dbReference type="NCBI Taxonomy" id="1076179"/>
    <lineage>
        <taxon>unclassified sequences</taxon>
        <taxon>metagenomes</taxon>
        <taxon>ecological metagenomes</taxon>
    </lineage>
</organism>
<dbReference type="SUPFAM" id="SSF54001">
    <property type="entry name" value="Cysteine proteinases"/>
    <property type="match status" value="1"/>
</dbReference>